<dbReference type="InterPro" id="IPR019819">
    <property type="entry name" value="Carboxylesterase_B_CS"/>
</dbReference>
<feature type="signal peptide" evidence="3">
    <location>
        <begin position="1"/>
        <end position="19"/>
    </location>
</feature>
<keyword evidence="3" id="KW-0732">Signal</keyword>
<comment type="caution">
    <text evidence="5">The sequence shown here is derived from an EMBL/GenBank/DDBJ whole genome shotgun (WGS) entry which is preliminary data.</text>
</comment>
<evidence type="ECO:0000256" key="1">
    <source>
        <dbReference type="ARBA" id="ARBA00005964"/>
    </source>
</evidence>
<organism evidence="5 6">
    <name type="scientific">Phanerochaete sordida</name>
    <dbReference type="NCBI Taxonomy" id="48140"/>
    <lineage>
        <taxon>Eukaryota</taxon>
        <taxon>Fungi</taxon>
        <taxon>Dikarya</taxon>
        <taxon>Basidiomycota</taxon>
        <taxon>Agaricomycotina</taxon>
        <taxon>Agaricomycetes</taxon>
        <taxon>Polyporales</taxon>
        <taxon>Phanerochaetaceae</taxon>
        <taxon>Phanerochaete</taxon>
    </lineage>
</organism>
<proteinExistence type="inferred from homology"/>
<evidence type="ECO:0000259" key="4">
    <source>
        <dbReference type="Pfam" id="PF00135"/>
    </source>
</evidence>
<dbReference type="EMBL" id="BPQB01000027">
    <property type="protein sequence ID" value="GJE92627.1"/>
    <property type="molecule type" value="Genomic_DNA"/>
</dbReference>
<protein>
    <recommendedName>
        <fullName evidence="3">Carboxylic ester hydrolase</fullName>
        <ecNumber evidence="3">3.1.1.-</ecNumber>
    </recommendedName>
</protein>
<gene>
    <name evidence="5" type="ORF">PsYK624_087820</name>
</gene>
<evidence type="ECO:0000256" key="3">
    <source>
        <dbReference type="RuleBase" id="RU361235"/>
    </source>
</evidence>
<reference evidence="5 6" key="1">
    <citation type="submission" date="2021-08" db="EMBL/GenBank/DDBJ databases">
        <title>Draft Genome Sequence of Phanerochaete sordida strain YK-624.</title>
        <authorList>
            <person name="Mori T."/>
            <person name="Dohra H."/>
            <person name="Suzuki T."/>
            <person name="Kawagishi H."/>
            <person name="Hirai H."/>
        </authorList>
    </citation>
    <scope>NUCLEOTIDE SEQUENCE [LARGE SCALE GENOMIC DNA]</scope>
    <source>
        <strain evidence="5 6">YK-624</strain>
    </source>
</reference>
<dbReference type="EC" id="3.1.1.-" evidence="3"/>
<dbReference type="SUPFAM" id="SSF53474">
    <property type="entry name" value="alpha/beta-Hydrolases"/>
    <property type="match status" value="1"/>
</dbReference>
<dbReference type="OrthoDB" id="408631at2759"/>
<name>A0A9P3GDC7_9APHY</name>
<dbReference type="InterPro" id="IPR050309">
    <property type="entry name" value="Type-B_Carboxylest/Lipase"/>
</dbReference>
<sequence>MHFSYIPLALAELAALSRAVPTSTVPASLSAPSAAAPPTAPTVRLDAGIFVGASEGPANKFLGIPFAQPPVGDLRFRLPVPAAPYAGTYNASAFGLACAQQNDTLRVPPAIVSNVTQFLGGGVIAPSGEDCLTLNVYTPANVTRGAKLPVVVWIFGGGFEFGGTSSYDGTAVVATSVKMGTPVIFVSMNYRLSLFGFLASKEVKEAGVGNLGLQDQRLALHWVQEYISAFGGDPAKVTLWGESAGALSVALHMTTNGGDAEGLFRGAFMQSGAPLAVGDISGGQADYDRIVADAGCAAARDTLQCLREAPFETLLQAANGSPALFGPSALNLSWQPRVDGVFVTDVPQTLVKQGSVADVPFVNGNCDDEGTLFSLATLNITTDAEVKAYLQSNYLPEASSSQLDKILELYPQDPAQGSPFGTGTNNTLSPQFKRLAAIQGDLVFQSSRRFFLQERAHKQPAFAYIHKRFKATPGIGSAHITDIISVFGGTDMTEYLVNFVVGLNPNGPGLLGWPAYSTAAPRLMTFLDGPVPLNITADDFRVEGMQLLTELQQAHPLE</sequence>
<dbReference type="AlphaFoldDB" id="A0A9P3GDC7"/>
<evidence type="ECO:0000256" key="2">
    <source>
        <dbReference type="ARBA" id="ARBA00022801"/>
    </source>
</evidence>
<dbReference type="InterPro" id="IPR029058">
    <property type="entry name" value="AB_hydrolase_fold"/>
</dbReference>
<dbReference type="Proteomes" id="UP000703269">
    <property type="component" value="Unassembled WGS sequence"/>
</dbReference>
<evidence type="ECO:0000313" key="5">
    <source>
        <dbReference type="EMBL" id="GJE92627.1"/>
    </source>
</evidence>
<dbReference type="GO" id="GO:0016787">
    <property type="term" value="F:hydrolase activity"/>
    <property type="evidence" value="ECO:0007669"/>
    <property type="project" value="UniProtKB-KW"/>
</dbReference>
<feature type="chain" id="PRO_5040540432" description="Carboxylic ester hydrolase" evidence="3">
    <location>
        <begin position="20"/>
        <end position="558"/>
    </location>
</feature>
<keyword evidence="2 3" id="KW-0378">Hydrolase</keyword>
<dbReference type="InterPro" id="IPR019826">
    <property type="entry name" value="Carboxylesterase_B_AS"/>
</dbReference>
<dbReference type="Pfam" id="PF00135">
    <property type="entry name" value="COesterase"/>
    <property type="match status" value="1"/>
</dbReference>
<comment type="similarity">
    <text evidence="1 3">Belongs to the type-B carboxylesterase/lipase family.</text>
</comment>
<evidence type="ECO:0000313" key="6">
    <source>
        <dbReference type="Proteomes" id="UP000703269"/>
    </source>
</evidence>
<dbReference type="Gene3D" id="3.40.50.1820">
    <property type="entry name" value="alpha/beta hydrolase"/>
    <property type="match status" value="1"/>
</dbReference>
<dbReference type="PROSITE" id="PS00122">
    <property type="entry name" value="CARBOXYLESTERASE_B_1"/>
    <property type="match status" value="1"/>
</dbReference>
<dbReference type="PROSITE" id="PS00941">
    <property type="entry name" value="CARBOXYLESTERASE_B_2"/>
    <property type="match status" value="1"/>
</dbReference>
<dbReference type="InterPro" id="IPR002018">
    <property type="entry name" value="CarbesteraseB"/>
</dbReference>
<dbReference type="PANTHER" id="PTHR11559">
    <property type="entry name" value="CARBOXYLESTERASE"/>
    <property type="match status" value="1"/>
</dbReference>
<keyword evidence="6" id="KW-1185">Reference proteome</keyword>
<feature type="domain" description="Carboxylesterase type B" evidence="4">
    <location>
        <begin position="41"/>
        <end position="525"/>
    </location>
</feature>
<accession>A0A9P3GDC7</accession>